<dbReference type="CDD" id="cd06261">
    <property type="entry name" value="TM_PBP2"/>
    <property type="match status" value="1"/>
</dbReference>
<comment type="subcellular location">
    <subcellularLocation>
        <location evidence="1 7">Cell membrane</location>
        <topology evidence="1 7">Multi-pass membrane protein</topology>
    </subcellularLocation>
</comment>
<keyword evidence="6 7" id="KW-0472">Membrane</keyword>
<evidence type="ECO:0000313" key="10">
    <source>
        <dbReference type="Proteomes" id="UP000660680"/>
    </source>
</evidence>
<dbReference type="PANTHER" id="PTHR43386">
    <property type="entry name" value="OLIGOPEPTIDE TRANSPORT SYSTEM PERMEASE PROTEIN APPC"/>
    <property type="match status" value="1"/>
</dbReference>
<proteinExistence type="inferred from homology"/>
<keyword evidence="10" id="KW-1185">Reference proteome</keyword>
<protein>
    <submittedName>
        <fullName evidence="9">Peptide ABC transporter permease</fullName>
    </submittedName>
</protein>
<accession>A0A918LIG1</accession>
<dbReference type="RefSeq" id="WP_189213646.1">
    <property type="nucleotide sequence ID" value="NZ_BMRB01000007.1"/>
</dbReference>
<comment type="similarity">
    <text evidence="7">Belongs to the binding-protein-dependent transport system permease family.</text>
</comment>
<dbReference type="Proteomes" id="UP000660680">
    <property type="component" value="Unassembled WGS sequence"/>
</dbReference>
<sequence length="310" mass="32886">MTTTIAGAAEPTAPAAPFRALAARVWADRAARVGLAIVALFVLLAVFAPLISMLTGNGPNEFNEDLIDKSLGGPPIGVLGGISADHWLGVEPVNGRDVLARVTYGARVSLVISLLATGVSVVIGTVLGMAAGYFGGWVDAAISRTMDLVLSFPQLIFMIALVSVLPGGDRTLLLVLVISFFGWPYVGRIVRGQTLSLRRREFVEAARAGGQHRMRILVREILPNLLAPILVYAALSIPVNIGTEAALSFLGIGVQPPTPSWGQMLQKAMAWYQIDPMFFLIPGTCLFLTVLAFTLLGDALRDAVDPKEGA</sequence>
<dbReference type="GO" id="GO:0055085">
    <property type="term" value="P:transmembrane transport"/>
    <property type="evidence" value="ECO:0007669"/>
    <property type="project" value="InterPro"/>
</dbReference>
<comment type="caution">
    <text evidence="9">The sequence shown here is derived from an EMBL/GenBank/DDBJ whole genome shotgun (WGS) entry which is preliminary data.</text>
</comment>
<organism evidence="9 10">
    <name type="scientific">Actinokineospora fastidiosa</name>
    <dbReference type="NCBI Taxonomy" id="1816"/>
    <lineage>
        <taxon>Bacteria</taxon>
        <taxon>Bacillati</taxon>
        <taxon>Actinomycetota</taxon>
        <taxon>Actinomycetes</taxon>
        <taxon>Pseudonocardiales</taxon>
        <taxon>Pseudonocardiaceae</taxon>
        <taxon>Actinokineospora</taxon>
    </lineage>
</organism>
<dbReference type="SUPFAM" id="SSF161098">
    <property type="entry name" value="MetI-like"/>
    <property type="match status" value="1"/>
</dbReference>
<dbReference type="PANTHER" id="PTHR43386:SF1">
    <property type="entry name" value="D,D-DIPEPTIDE TRANSPORT SYSTEM PERMEASE PROTEIN DDPC-RELATED"/>
    <property type="match status" value="1"/>
</dbReference>
<evidence type="ECO:0000259" key="8">
    <source>
        <dbReference type="PROSITE" id="PS50928"/>
    </source>
</evidence>
<keyword evidence="3" id="KW-1003">Cell membrane</keyword>
<evidence type="ECO:0000313" key="9">
    <source>
        <dbReference type="EMBL" id="GGS53985.1"/>
    </source>
</evidence>
<feature type="transmembrane region" description="Helical" evidence="7">
    <location>
        <begin position="171"/>
        <end position="190"/>
    </location>
</feature>
<dbReference type="Pfam" id="PF12911">
    <property type="entry name" value="OppC_N"/>
    <property type="match status" value="1"/>
</dbReference>
<name>A0A918LIG1_9PSEU</name>
<keyword evidence="4 7" id="KW-0812">Transmembrane</keyword>
<evidence type="ECO:0000256" key="2">
    <source>
        <dbReference type="ARBA" id="ARBA00022448"/>
    </source>
</evidence>
<feature type="transmembrane region" description="Helical" evidence="7">
    <location>
        <begin position="33"/>
        <end position="54"/>
    </location>
</feature>
<dbReference type="EMBL" id="BMRB01000007">
    <property type="protein sequence ID" value="GGS53985.1"/>
    <property type="molecule type" value="Genomic_DNA"/>
</dbReference>
<dbReference type="InterPro" id="IPR025966">
    <property type="entry name" value="OppC_N"/>
</dbReference>
<reference evidence="9" key="2">
    <citation type="submission" date="2020-09" db="EMBL/GenBank/DDBJ databases">
        <authorList>
            <person name="Sun Q."/>
            <person name="Ohkuma M."/>
        </authorList>
    </citation>
    <scope>NUCLEOTIDE SEQUENCE</scope>
    <source>
        <strain evidence="9">JCM 3276</strain>
    </source>
</reference>
<evidence type="ECO:0000256" key="1">
    <source>
        <dbReference type="ARBA" id="ARBA00004651"/>
    </source>
</evidence>
<keyword evidence="5 7" id="KW-1133">Transmembrane helix</keyword>
<evidence type="ECO:0000256" key="4">
    <source>
        <dbReference type="ARBA" id="ARBA00022692"/>
    </source>
</evidence>
<dbReference type="PROSITE" id="PS50928">
    <property type="entry name" value="ABC_TM1"/>
    <property type="match status" value="1"/>
</dbReference>
<evidence type="ECO:0000256" key="5">
    <source>
        <dbReference type="ARBA" id="ARBA00022989"/>
    </source>
</evidence>
<dbReference type="Pfam" id="PF00528">
    <property type="entry name" value="BPD_transp_1"/>
    <property type="match status" value="1"/>
</dbReference>
<dbReference type="AlphaFoldDB" id="A0A918LIG1"/>
<feature type="domain" description="ABC transmembrane type-1" evidence="8">
    <location>
        <begin position="106"/>
        <end position="297"/>
    </location>
</feature>
<dbReference type="InterPro" id="IPR035906">
    <property type="entry name" value="MetI-like_sf"/>
</dbReference>
<evidence type="ECO:0000256" key="6">
    <source>
        <dbReference type="ARBA" id="ARBA00023136"/>
    </source>
</evidence>
<feature type="transmembrane region" description="Helical" evidence="7">
    <location>
        <begin position="146"/>
        <end position="165"/>
    </location>
</feature>
<evidence type="ECO:0000256" key="7">
    <source>
        <dbReference type="RuleBase" id="RU363032"/>
    </source>
</evidence>
<feature type="transmembrane region" description="Helical" evidence="7">
    <location>
        <begin position="110"/>
        <end position="134"/>
    </location>
</feature>
<dbReference type="GO" id="GO:0005886">
    <property type="term" value="C:plasma membrane"/>
    <property type="evidence" value="ECO:0007669"/>
    <property type="project" value="UniProtKB-SubCell"/>
</dbReference>
<gene>
    <name evidence="9" type="ORF">GCM10010171_56380</name>
</gene>
<reference evidence="9" key="1">
    <citation type="journal article" date="2014" name="Int. J. Syst. Evol. Microbiol.">
        <title>Complete genome sequence of Corynebacterium casei LMG S-19264T (=DSM 44701T), isolated from a smear-ripened cheese.</title>
        <authorList>
            <consortium name="US DOE Joint Genome Institute (JGI-PGF)"/>
            <person name="Walter F."/>
            <person name="Albersmeier A."/>
            <person name="Kalinowski J."/>
            <person name="Ruckert C."/>
        </authorList>
    </citation>
    <scope>NUCLEOTIDE SEQUENCE</scope>
    <source>
        <strain evidence="9">JCM 3276</strain>
    </source>
</reference>
<dbReference type="InterPro" id="IPR000515">
    <property type="entry name" value="MetI-like"/>
</dbReference>
<evidence type="ECO:0000256" key="3">
    <source>
        <dbReference type="ARBA" id="ARBA00022475"/>
    </source>
</evidence>
<keyword evidence="2 7" id="KW-0813">Transport</keyword>
<feature type="transmembrane region" description="Helical" evidence="7">
    <location>
        <begin position="221"/>
        <end position="241"/>
    </location>
</feature>
<dbReference type="InterPro" id="IPR050366">
    <property type="entry name" value="BP-dependent_transpt_permease"/>
</dbReference>
<feature type="transmembrane region" description="Helical" evidence="7">
    <location>
        <begin position="277"/>
        <end position="297"/>
    </location>
</feature>
<dbReference type="Gene3D" id="1.10.3720.10">
    <property type="entry name" value="MetI-like"/>
    <property type="match status" value="1"/>
</dbReference>